<dbReference type="FunCoup" id="A8PUE3">
    <property type="interactions" value="94"/>
</dbReference>
<dbReference type="KEGG" id="mgl:MGL_0667"/>
<keyword evidence="19" id="KW-1185">Reference proteome</keyword>
<comment type="pathway">
    <text evidence="3">Amino-acid biosynthesis; L-arginine biosynthesis; N(2)-acetyl-L-ornithine from L-glutamate: step 1/4.</text>
</comment>
<evidence type="ECO:0000256" key="13">
    <source>
        <dbReference type="ARBA" id="ARBA00030346"/>
    </source>
</evidence>
<proteinExistence type="inferred from homology"/>
<evidence type="ECO:0000313" key="19">
    <source>
        <dbReference type="Proteomes" id="UP000008837"/>
    </source>
</evidence>
<protein>
    <recommendedName>
        <fullName evidence="6">Amino-acid acetyltransferase, mitochondrial</fullName>
        <ecNumber evidence="5">2.3.1.1</ecNumber>
    </recommendedName>
    <alternativeName>
        <fullName evidence="12">Arginine-requiring protein 2</fullName>
    </alternativeName>
    <alternativeName>
        <fullName evidence="13">Glutamate N-acetyltransferase</fullName>
    </alternativeName>
    <alternativeName>
        <fullName evidence="14">N-acetylglutamate synthase</fullName>
    </alternativeName>
</protein>
<dbReference type="STRING" id="425265.A8PUE3"/>
<comment type="caution">
    <text evidence="18">The sequence shown here is derived from an EMBL/GenBank/DDBJ whole genome shotgun (WGS) entry which is preliminary data.</text>
</comment>
<dbReference type="OrthoDB" id="5585968at2759"/>
<dbReference type="EC" id="2.3.1.1" evidence="5"/>
<evidence type="ECO:0000256" key="8">
    <source>
        <dbReference type="ARBA" id="ARBA00022679"/>
    </source>
</evidence>
<evidence type="ECO:0000256" key="1">
    <source>
        <dbReference type="ARBA" id="ARBA00002294"/>
    </source>
</evidence>
<gene>
    <name evidence="18" type="ORF">MGL_0667</name>
</gene>
<evidence type="ECO:0000256" key="4">
    <source>
        <dbReference type="ARBA" id="ARBA00008694"/>
    </source>
</evidence>
<evidence type="ECO:0000256" key="10">
    <source>
        <dbReference type="ARBA" id="ARBA00023128"/>
    </source>
</evidence>
<evidence type="ECO:0000256" key="5">
    <source>
        <dbReference type="ARBA" id="ARBA00012697"/>
    </source>
</evidence>
<comment type="similarity">
    <text evidence="4">Belongs to the acetyltransferase family.</text>
</comment>
<keyword evidence="11" id="KW-0012">Acyltransferase</keyword>
<comment type="subcellular location">
    <subcellularLocation>
        <location evidence="2">Mitochondrion</location>
    </subcellularLocation>
</comment>
<dbReference type="InterPro" id="IPR006855">
    <property type="entry name" value="Vertebrate-like_GNAT_dom"/>
</dbReference>
<dbReference type="GO" id="GO:0006526">
    <property type="term" value="P:L-arginine biosynthetic process"/>
    <property type="evidence" value="ECO:0007669"/>
    <property type="project" value="UniProtKB-UniPathway"/>
</dbReference>
<dbReference type="Gene3D" id="3.40.630.30">
    <property type="match status" value="1"/>
</dbReference>
<dbReference type="InterPro" id="IPR036393">
    <property type="entry name" value="AceGlu_kinase-like_sf"/>
</dbReference>
<dbReference type="Pfam" id="PF04768">
    <property type="entry name" value="NAT"/>
    <property type="match status" value="2"/>
</dbReference>
<keyword evidence="7" id="KW-0028">Amino-acid biosynthesis</keyword>
<dbReference type="OMA" id="HAWYELP"/>
<evidence type="ECO:0000256" key="11">
    <source>
        <dbReference type="ARBA" id="ARBA00023315"/>
    </source>
</evidence>
<evidence type="ECO:0000256" key="7">
    <source>
        <dbReference type="ARBA" id="ARBA00022605"/>
    </source>
</evidence>
<evidence type="ECO:0000256" key="15">
    <source>
        <dbReference type="ARBA" id="ARBA00048372"/>
    </source>
</evidence>
<feature type="domain" description="N-acetyltransferase" evidence="17">
    <location>
        <begin position="220"/>
        <end position="403"/>
    </location>
</feature>
<evidence type="ECO:0000256" key="12">
    <source>
        <dbReference type="ARBA" id="ARBA00030322"/>
    </source>
</evidence>
<evidence type="ECO:0000256" key="6">
    <source>
        <dbReference type="ARBA" id="ARBA00018802"/>
    </source>
</evidence>
<evidence type="ECO:0000256" key="14">
    <source>
        <dbReference type="ARBA" id="ARBA00033251"/>
    </source>
</evidence>
<dbReference type="GeneID" id="5856380"/>
<dbReference type="PANTHER" id="PTHR23342:SF4">
    <property type="entry name" value="AMINO-ACID ACETYLTRANSFERASE, MITOCHONDRIAL"/>
    <property type="match status" value="1"/>
</dbReference>
<evidence type="ECO:0000259" key="16">
    <source>
        <dbReference type="PROSITE" id="PS51186"/>
    </source>
</evidence>
<comment type="catalytic activity">
    <reaction evidence="15">
        <text>L-glutamate + acetyl-CoA = N-acetyl-L-glutamate + CoA + H(+)</text>
        <dbReference type="Rhea" id="RHEA:24292"/>
        <dbReference type="ChEBI" id="CHEBI:15378"/>
        <dbReference type="ChEBI" id="CHEBI:29985"/>
        <dbReference type="ChEBI" id="CHEBI:44337"/>
        <dbReference type="ChEBI" id="CHEBI:57287"/>
        <dbReference type="ChEBI" id="CHEBI:57288"/>
        <dbReference type="EC" id="2.3.1.1"/>
    </reaction>
</comment>
<evidence type="ECO:0000259" key="17">
    <source>
        <dbReference type="PROSITE" id="PS51731"/>
    </source>
</evidence>
<dbReference type="RefSeq" id="XP_001732074.1">
    <property type="nucleotide sequence ID" value="XM_001732022.1"/>
</dbReference>
<keyword evidence="10" id="KW-0496">Mitochondrion</keyword>
<dbReference type="VEuPathDB" id="FungiDB:MGL_0667"/>
<keyword evidence="8" id="KW-0808">Transferase</keyword>
<keyword evidence="9" id="KW-0809">Transit peptide</keyword>
<dbReference type="EMBL" id="AAYY01000002">
    <property type="protein sequence ID" value="EDP44860.1"/>
    <property type="molecule type" value="Genomic_DNA"/>
</dbReference>
<feature type="domain" description="N-acetyltransferase" evidence="16">
    <location>
        <begin position="220"/>
        <end position="383"/>
    </location>
</feature>
<dbReference type="GO" id="GO:0006592">
    <property type="term" value="P:ornithine biosynthetic process"/>
    <property type="evidence" value="ECO:0007669"/>
    <property type="project" value="TreeGrafter"/>
</dbReference>
<dbReference type="FunFam" id="3.40.630.30:FF:000070">
    <property type="entry name" value="Acetylglutamate kinase"/>
    <property type="match status" value="1"/>
</dbReference>
<reference evidence="18 19" key="1">
    <citation type="journal article" date="2007" name="Proc. Natl. Acad. Sci. U.S.A.">
        <title>Dandruff-associated Malassezia genomes reveal convergent and divergent virulence traits shared with plant and human fungal pathogens.</title>
        <authorList>
            <person name="Xu J."/>
            <person name="Saunders C.W."/>
            <person name="Hu P."/>
            <person name="Grant R.A."/>
            <person name="Boekhout T."/>
            <person name="Kuramae E.E."/>
            <person name="Kronstad J.W."/>
            <person name="Deangelis Y.M."/>
            <person name="Reeder N.L."/>
            <person name="Johnstone K.R."/>
            <person name="Leland M."/>
            <person name="Fieno A.M."/>
            <person name="Begley W.M."/>
            <person name="Sun Y."/>
            <person name="Lacey M.P."/>
            <person name="Chaudhary T."/>
            <person name="Keough T."/>
            <person name="Chu L."/>
            <person name="Sears R."/>
            <person name="Yuan B."/>
            <person name="Dawson T.L.Jr."/>
        </authorList>
    </citation>
    <scope>NUCLEOTIDE SEQUENCE [LARGE SCALE GENOMIC DNA]</scope>
    <source>
        <strain evidence="19">ATCC MYA-4612 / CBS 7966</strain>
    </source>
</reference>
<evidence type="ECO:0000256" key="3">
    <source>
        <dbReference type="ARBA" id="ARBA00004925"/>
    </source>
</evidence>
<name>A8PUE3_MALGO</name>
<dbReference type="AlphaFoldDB" id="A8PUE3"/>
<dbReference type="GO" id="GO:0005759">
    <property type="term" value="C:mitochondrial matrix"/>
    <property type="evidence" value="ECO:0007669"/>
    <property type="project" value="TreeGrafter"/>
</dbReference>
<dbReference type="UniPathway" id="UPA00068"/>
<dbReference type="Proteomes" id="UP000008837">
    <property type="component" value="Unassembled WGS sequence"/>
</dbReference>
<evidence type="ECO:0000256" key="9">
    <source>
        <dbReference type="ARBA" id="ARBA00022946"/>
    </source>
</evidence>
<dbReference type="InParanoid" id="A8PUE3"/>
<dbReference type="GO" id="GO:0004042">
    <property type="term" value="F:L-glutamate N-acetyltransferase activity"/>
    <property type="evidence" value="ECO:0007669"/>
    <property type="project" value="TreeGrafter"/>
</dbReference>
<accession>A8PUE3</accession>
<comment type="function">
    <text evidence="1">N-acetylglutamate synthase involved in arginine biosynthesis.</text>
</comment>
<evidence type="ECO:0000256" key="2">
    <source>
        <dbReference type="ARBA" id="ARBA00004173"/>
    </source>
</evidence>
<dbReference type="PROSITE" id="PS51731">
    <property type="entry name" value="GNAT_NAGS"/>
    <property type="match status" value="1"/>
</dbReference>
<dbReference type="PROSITE" id="PS51186">
    <property type="entry name" value="GNAT"/>
    <property type="match status" value="1"/>
</dbReference>
<dbReference type="InterPro" id="IPR000182">
    <property type="entry name" value="GNAT_dom"/>
</dbReference>
<sequence>MCVPQRCSHKPLPSLQQPLSSHLEHDKNGAWTLEADTSIDSVYRALQHGHIPIIMPMAIRESMTDKVTMDTTKRTLRCICVDADQVMVTLSREMASQRLADELTPVRLMVITREGGVPSHARGGDPHLMINLSSEYESIRRSYVWDDTHPTALKNLAMIRDCLAYMPNMASGLIATHRSPQSLIANLITNKAAYSPSLPPRLLASRREMRHMPTVVRAGMPIRIVTQWHELDLARVQNVLESSFQRKLNADAYFARLKTHLDFVIVTGNYDGIAIVTREHAMEDPPGMPPIAYLDKFAMLPTLQGSGAVDFLWNALRDEVHGLGLLDALNNNGGHNGVGVGRDLVWKSRAVNKVNRWYFERSNGFMTLPGGPPHWYLFWCDAEDRLKQYAGEPIIAPGSRLDDVWMNTTPTSPMLPIIVPEEQGRWERWAKCLARIPSAWLA</sequence>
<organism evidence="18 19">
    <name type="scientific">Malassezia globosa (strain ATCC MYA-4612 / CBS 7966)</name>
    <name type="common">Dandruff-associated fungus</name>
    <dbReference type="NCBI Taxonomy" id="425265"/>
    <lineage>
        <taxon>Eukaryota</taxon>
        <taxon>Fungi</taxon>
        <taxon>Dikarya</taxon>
        <taxon>Basidiomycota</taxon>
        <taxon>Ustilaginomycotina</taxon>
        <taxon>Malasseziomycetes</taxon>
        <taxon>Malasseziales</taxon>
        <taxon>Malasseziaceae</taxon>
        <taxon>Malassezia</taxon>
    </lineage>
</organism>
<dbReference type="Gene3D" id="3.40.1160.10">
    <property type="entry name" value="Acetylglutamate kinase-like"/>
    <property type="match status" value="1"/>
</dbReference>
<evidence type="ECO:0000313" key="18">
    <source>
        <dbReference type="EMBL" id="EDP44860.1"/>
    </source>
</evidence>
<dbReference type="PANTHER" id="PTHR23342">
    <property type="entry name" value="N-ACETYLGLUTAMATE SYNTHASE"/>
    <property type="match status" value="1"/>
</dbReference>